<proteinExistence type="inferred from homology"/>
<keyword evidence="5" id="KW-0949">S-adenosyl-L-methionine</keyword>
<dbReference type="Gene3D" id="3.40.50.150">
    <property type="entry name" value="Vaccinia Virus protein VP39"/>
    <property type="match status" value="1"/>
</dbReference>
<evidence type="ECO:0000256" key="1">
    <source>
        <dbReference type="ARBA" id="ARBA00006594"/>
    </source>
</evidence>
<evidence type="ECO:0000259" key="7">
    <source>
        <dbReference type="Pfam" id="PF01555"/>
    </source>
</evidence>
<dbReference type="SUPFAM" id="SSF53335">
    <property type="entry name" value="S-adenosyl-L-methionine-dependent methyltransferases"/>
    <property type="match status" value="1"/>
</dbReference>
<name>A0A419X9Q4_9BACT</name>
<dbReference type="AlphaFoldDB" id="A0A419X9Q4"/>
<reference evidence="8 9" key="1">
    <citation type="submission" date="2018-09" db="EMBL/GenBank/DDBJ databases">
        <title>Genomic Encyclopedia of Archaeal and Bacterial Type Strains, Phase II (KMG-II): from individual species to whole genera.</title>
        <authorList>
            <person name="Goeker M."/>
        </authorList>
    </citation>
    <scope>NUCLEOTIDE SEQUENCE [LARGE SCALE GENOMIC DNA]</scope>
    <source>
        <strain evidence="8 9">DSM 21950</strain>
    </source>
</reference>
<keyword evidence="4 8" id="KW-0808">Transferase</keyword>
<protein>
    <recommendedName>
        <fullName evidence="2">site-specific DNA-methyltransferase (adenine-specific)</fullName>
        <ecNumber evidence="2">2.1.1.72</ecNumber>
    </recommendedName>
</protein>
<dbReference type="InterPro" id="IPR002941">
    <property type="entry name" value="DNA_methylase_N4/N6"/>
</dbReference>
<dbReference type="Proteomes" id="UP000284531">
    <property type="component" value="Unassembled WGS sequence"/>
</dbReference>
<evidence type="ECO:0000313" key="9">
    <source>
        <dbReference type="Proteomes" id="UP000284531"/>
    </source>
</evidence>
<evidence type="ECO:0000256" key="5">
    <source>
        <dbReference type="ARBA" id="ARBA00022691"/>
    </source>
</evidence>
<dbReference type="PIRSF" id="PIRSF015855">
    <property type="entry name" value="TypeIII_Mtase_mKpnI"/>
    <property type="match status" value="1"/>
</dbReference>
<gene>
    <name evidence="8" type="ORF">BXY64_1482</name>
</gene>
<dbReference type="InterPro" id="IPR002052">
    <property type="entry name" value="DNA_methylase_N6_adenine_CS"/>
</dbReference>
<comment type="catalytic activity">
    <reaction evidence="6">
        <text>a 2'-deoxyadenosine in DNA + S-adenosyl-L-methionine = an N(6)-methyl-2'-deoxyadenosine in DNA + S-adenosyl-L-homocysteine + H(+)</text>
        <dbReference type="Rhea" id="RHEA:15197"/>
        <dbReference type="Rhea" id="RHEA-COMP:12418"/>
        <dbReference type="Rhea" id="RHEA-COMP:12419"/>
        <dbReference type="ChEBI" id="CHEBI:15378"/>
        <dbReference type="ChEBI" id="CHEBI:57856"/>
        <dbReference type="ChEBI" id="CHEBI:59789"/>
        <dbReference type="ChEBI" id="CHEBI:90615"/>
        <dbReference type="ChEBI" id="CHEBI:90616"/>
        <dbReference type="EC" id="2.1.1.72"/>
    </reaction>
</comment>
<evidence type="ECO:0000256" key="2">
    <source>
        <dbReference type="ARBA" id="ARBA00011900"/>
    </source>
</evidence>
<evidence type="ECO:0000256" key="4">
    <source>
        <dbReference type="ARBA" id="ARBA00022679"/>
    </source>
</evidence>
<dbReference type="GO" id="GO:0003677">
    <property type="term" value="F:DNA binding"/>
    <property type="evidence" value="ECO:0007669"/>
    <property type="project" value="InterPro"/>
</dbReference>
<dbReference type="GO" id="GO:0032259">
    <property type="term" value="P:methylation"/>
    <property type="evidence" value="ECO:0007669"/>
    <property type="project" value="UniProtKB-KW"/>
</dbReference>
<evidence type="ECO:0000256" key="6">
    <source>
        <dbReference type="ARBA" id="ARBA00047942"/>
    </source>
</evidence>
<evidence type="ECO:0000256" key="3">
    <source>
        <dbReference type="ARBA" id="ARBA00022603"/>
    </source>
</evidence>
<sequence length="630" mass="72055">MTIEKIQQGDQLTMSKDIVADNIEKLKQLFPEILTEGKIDFKVLKQVLGEEIEEEEEYYRFTWAGKNRARQEAHKPSTGTLRPCKEESVDWDSTKNLYIEGDNLEVLKLLQKSYAKKVKMIYIDPPYNTGKDFVYKDNYKDNLGNYLELTGQTDSEGNKLTTNTESDGRYHSNWLNMMYPRLILARNLLKEDGVIFISLDDNEIENLKKIGNEIFGEDNFVANIIWQKKFARANDATYFSTMHDNIVCFAKQSINSNKNSGWKLNLLPRTLDDAKGYSNPDNDPRGVWTSVVLSAKSGSDKLKYKIISPSGRESYPPDGRFWSVSEEKLQSLIDDNRIWFGRNGDGTPRLKTFYSEVQSGLRPNTIWFHEEVGHNQEGRQEVKSLFDGKGYFDGPKPVRLIDQILKITNSENDFLVMDFFSGSGTTAHAVMQLNLEDGGKRRHIQVQLPEATDEKSEAYIAGYKTISQIGKDRIRRAAQKILEENPEKAKGIDLGFKVFKLDQSNINAWDGERDNLEQHLFNSTESIKEDRTQEDVLYEILLKYGLDLSLPIEEKIIAGAKVFNVGFGAIFICLEDKITKQVAQGIGEWKQELNPETCRVIFKDSGFTIVEKTNSLHTLRTFGINEVRSI</sequence>
<dbReference type="EC" id="2.1.1.72" evidence="2"/>
<comment type="similarity">
    <text evidence="1">Belongs to the N(4)/N(6)-methyltransferase family.</text>
</comment>
<dbReference type="OrthoDB" id="9800801at2"/>
<dbReference type="EMBL" id="RAPQ01000008">
    <property type="protein sequence ID" value="RKE04462.1"/>
    <property type="molecule type" value="Genomic_DNA"/>
</dbReference>
<accession>A0A419X9Q4</accession>
<dbReference type="GO" id="GO:0008170">
    <property type="term" value="F:N-methyltransferase activity"/>
    <property type="evidence" value="ECO:0007669"/>
    <property type="project" value="InterPro"/>
</dbReference>
<comment type="caution">
    <text evidence="8">The sequence shown here is derived from an EMBL/GenBank/DDBJ whole genome shotgun (WGS) entry which is preliminary data.</text>
</comment>
<organism evidence="8 9">
    <name type="scientific">Marinifilum flexuosum</name>
    <dbReference type="NCBI Taxonomy" id="1117708"/>
    <lineage>
        <taxon>Bacteria</taxon>
        <taxon>Pseudomonadati</taxon>
        <taxon>Bacteroidota</taxon>
        <taxon>Bacteroidia</taxon>
        <taxon>Marinilabiliales</taxon>
        <taxon>Marinifilaceae</taxon>
    </lineage>
</organism>
<feature type="domain" description="DNA methylase N-4/N-6" evidence="7">
    <location>
        <begin position="118"/>
        <end position="435"/>
    </location>
</feature>
<dbReference type="Pfam" id="PF01555">
    <property type="entry name" value="N6_N4_Mtase"/>
    <property type="match status" value="1"/>
</dbReference>
<dbReference type="InterPro" id="IPR002295">
    <property type="entry name" value="N4/N6-MTase_EcoPI_Mod-like"/>
</dbReference>
<dbReference type="RefSeq" id="WP_120239237.1">
    <property type="nucleotide sequence ID" value="NZ_RAPQ01000008.1"/>
</dbReference>
<dbReference type="InterPro" id="IPR029063">
    <property type="entry name" value="SAM-dependent_MTases_sf"/>
</dbReference>
<dbReference type="PRINTS" id="PR00506">
    <property type="entry name" value="D21N6MTFRASE"/>
</dbReference>
<keyword evidence="9" id="KW-1185">Reference proteome</keyword>
<dbReference type="GO" id="GO:0009007">
    <property type="term" value="F:site-specific DNA-methyltransferase (adenine-specific) activity"/>
    <property type="evidence" value="ECO:0007669"/>
    <property type="project" value="UniProtKB-EC"/>
</dbReference>
<evidence type="ECO:0000313" key="8">
    <source>
        <dbReference type="EMBL" id="RKE04462.1"/>
    </source>
</evidence>
<keyword evidence="3 8" id="KW-0489">Methyltransferase</keyword>
<dbReference type="PROSITE" id="PS00092">
    <property type="entry name" value="N6_MTASE"/>
    <property type="match status" value="1"/>
</dbReference>